<reference evidence="2" key="1">
    <citation type="journal article" date="2020" name="Stud. Mycol.">
        <title>101 Dothideomycetes genomes: a test case for predicting lifestyles and emergence of pathogens.</title>
        <authorList>
            <person name="Haridas S."/>
            <person name="Albert R."/>
            <person name="Binder M."/>
            <person name="Bloem J."/>
            <person name="Labutti K."/>
            <person name="Salamov A."/>
            <person name="Andreopoulos B."/>
            <person name="Baker S."/>
            <person name="Barry K."/>
            <person name="Bills G."/>
            <person name="Bluhm B."/>
            <person name="Cannon C."/>
            <person name="Castanera R."/>
            <person name="Culley D."/>
            <person name="Daum C."/>
            <person name="Ezra D."/>
            <person name="Gonzalez J."/>
            <person name="Henrissat B."/>
            <person name="Kuo A."/>
            <person name="Liang C."/>
            <person name="Lipzen A."/>
            <person name="Lutzoni F."/>
            <person name="Magnuson J."/>
            <person name="Mondo S."/>
            <person name="Nolan M."/>
            <person name="Ohm R."/>
            <person name="Pangilinan J."/>
            <person name="Park H.-J."/>
            <person name="Ramirez L."/>
            <person name="Alfaro M."/>
            <person name="Sun H."/>
            <person name="Tritt A."/>
            <person name="Yoshinaga Y."/>
            <person name="Zwiers L.-H."/>
            <person name="Turgeon B."/>
            <person name="Goodwin S."/>
            <person name="Spatafora J."/>
            <person name="Crous P."/>
            <person name="Grigoriev I."/>
        </authorList>
    </citation>
    <scope>NUCLEOTIDE SEQUENCE</scope>
    <source>
        <strain evidence="2">CBS 269.34</strain>
    </source>
</reference>
<dbReference type="Proteomes" id="UP000799750">
    <property type="component" value="Unassembled WGS sequence"/>
</dbReference>
<protein>
    <submittedName>
        <fullName evidence="2">Uncharacterized protein</fullName>
    </submittedName>
</protein>
<dbReference type="EMBL" id="MU004196">
    <property type="protein sequence ID" value="KAF2490857.1"/>
    <property type="molecule type" value="Genomic_DNA"/>
</dbReference>
<dbReference type="AlphaFoldDB" id="A0A6A6QHD6"/>
<feature type="compositionally biased region" description="Basic and acidic residues" evidence="1">
    <location>
        <begin position="499"/>
        <end position="523"/>
    </location>
</feature>
<feature type="compositionally biased region" description="Basic residues" evidence="1">
    <location>
        <begin position="443"/>
        <end position="456"/>
    </location>
</feature>
<dbReference type="OrthoDB" id="10586530at2759"/>
<feature type="region of interest" description="Disordered" evidence="1">
    <location>
        <begin position="1"/>
        <end position="97"/>
    </location>
</feature>
<feature type="region of interest" description="Disordered" evidence="1">
    <location>
        <begin position="211"/>
        <end position="258"/>
    </location>
</feature>
<evidence type="ECO:0000313" key="3">
    <source>
        <dbReference type="Proteomes" id="UP000799750"/>
    </source>
</evidence>
<gene>
    <name evidence="2" type="ORF">BU16DRAFT_621548</name>
</gene>
<feature type="compositionally biased region" description="Basic residues" evidence="1">
    <location>
        <begin position="358"/>
        <end position="367"/>
    </location>
</feature>
<evidence type="ECO:0000256" key="1">
    <source>
        <dbReference type="SAM" id="MobiDB-lite"/>
    </source>
</evidence>
<feature type="region of interest" description="Disordered" evidence="1">
    <location>
        <begin position="346"/>
        <end position="530"/>
    </location>
</feature>
<accession>A0A6A6QHD6</accession>
<keyword evidence="3" id="KW-1185">Reference proteome</keyword>
<organism evidence="2 3">
    <name type="scientific">Lophium mytilinum</name>
    <dbReference type="NCBI Taxonomy" id="390894"/>
    <lineage>
        <taxon>Eukaryota</taxon>
        <taxon>Fungi</taxon>
        <taxon>Dikarya</taxon>
        <taxon>Ascomycota</taxon>
        <taxon>Pezizomycotina</taxon>
        <taxon>Dothideomycetes</taxon>
        <taxon>Pleosporomycetidae</taxon>
        <taxon>Mytilinidiales</taxon>
        <taxon>Mytilinidiaceae</taxon>
        <taxon>Lophium</taxon>
    </lineage>
</organism>
<name>A0A6A6QHD6_9PEZI</name>
<feature type="compositionally biased region" description="Low complexity" evidence="1">
    <location>
        <begin position="481"/>
        <end position="496"/>
    </location>
</feature>
<evidence type="ECO:0000313" key="2">
    <source>
        <dbReference type="EMBL" id="KAF2490857.1"/>
    </source>
</evidence>
<feature type="compositionally biased region" description="Polar residues" evidence="1">
    <location>
        <begin position="417"/>
        <end position="431"/>
    </location>
</feature>
<sequence length="530" mass="59080">MDDDTDLGDSSRRRRPQGRLHPPLPTQLDDVSGIFSYQRTSAAPRSAFPRQRDERTSAVPQAAFPPPLDDTASFHTRGLPNRERHQASPDPGRSSLLRPAMRDGVEVVPEHSLYRAADGFAVSHPALQQLPPHADLSFARLMGDSNTRISRRAKLTGAPTLDLPTQDSQIYRNFEDFIPARLQPGRSLHAPVPTQRGPEHASVRFGGVDSYGRHPLAVEDPAPDQPLPTGRAPGKPSQAVHRQAENQPARNDFGPVSDGGPTWLWDSDIGQWYRVRFDPPSGRPRYEWESVEAGLRRQVEEHRSLVARMEVEQSRFERTLVEDGLRHQLEEQRRLVARMEAEWAQFHSQAVPGGTAARGRRQPKPRSKPNGDRQANHYRGTQAGVSKAKDKARGRQPFGNLRRQPTGTLSGRPAGTLSGQPRGSGAINSNIAPPESPEPMSKNQRKKLNAAKRRRRWVEEHPTLANTEMDLRWHPSPVNASASRSTSSSEPSSSLSDEVEVKLEANSRDPRIKIEDTEDDKNGAKKRKGW</sequence>
<proteinExistence type="predicted"/>